<evidence type="ECO:0000256" key="3">
    <source>
        <dbReference type="PIRSR" id="PIRSR610347-3"/>
    </source>
</evidence>
<accession>A0A5N6KYP2</accession>
<dbReference type="Pfam" id="PF06087">
    <property type="entry name" value="Tyr-DNA_phospho"/>
    <property type="match status" value="1"/>
</dbReference>
<protein>
    <recommendedName>
        <fullName evidence="5">PLD phosphodiesterase domain-containing protein</fullName>
    </recommendedName>
</protein>
<feature type="domain" description="PLD phosphodiesterase" evidence="5">
    <location>
        <begin position="589"/>
        <end position="619"/>
    </location>
</feature>
<dbReference type="GO" id="GO:0003690">
    <property type="term" value="F:double-stranded DNA binding"/>
    <property type="evidence" value="ECO:0007669"/>
    <property type="project" value="TreeGrafter"/>
</dbReference>
<feature type="binding site" evidence="2">
    <location>
        <position position="596"/>
    </location>
    <ligand>
        <name>substrate</name>
    </ligand>
</feature>
<dbReference type="PANTHER" id="PTHR12415">
    <property type="entry name" value="TYROSYL-DNA PHOSPHODIESTERASE 1"/>
    <property type="match status" value="1"/>
</dbReference>
<dbReference type="Proteomes" id="UP000327013">
    <property type="component" value="Unassembled WGS sequence"/>
</dbReference>
<sequence>MRSQKPVPRCIKHSFGWPSVYINHSASRMWPLWTLHIPQAESYRFLSQTNQGNIIATQNKNGQSRELMKSLYPATNLPLSRLLQSCPTKSRVTGLMLVVGFAMFQCRQHRTLKYSKLREVIVASCKPAGENDRTASRYLPNTISSQMSCDDAPRSGSLAAVLGDRKAMEQERLARLAKKRVASETDNGGAEQLKRVKIENPSTQTCLKVKKPNPLVSMLNPTSAGHAAFVTGTTSESPPASSSTKPLLQYPHGAIKQTWAYGYPRVNDIKIEEVLCKADLKIALLSSWQIDMEWITSKLDLQKTKVIFAYGEKDEAARATHRESSKAWGKSLRLCFPPMGRGLYDCMHSKLMLLFYPKSLRVVVPSANLVKFDWGETGVMQNTVFLIDLPRLPESRQGSNNDTLTPFAQELLHFINAMGVDDGVLDQSQQLYSGLLKFDFSQTRHVAFVHTIGQAYWGVDEVQSTGYPQLAKAVNTLGLDTKATEPMQVDYSASSIGSLTSDRAELMYRALKGTPATLPISAPSKKMASATDKNNIPIEDRFRVYYPSDDTVKASRGGPENGGTLFIADSWNKPSFPIAMLRDGVSEREGLLSHSKIILVRTPRGAFAYTGSANFSQNAWGTITWDRTIKSPKLNCANWECGVLVRARKPDDEVEENIDTESEDGDLHGTSKAGKEKSVDLDENGVVPMSAFKNILDVPFKVPGRHYSQGVEPWKQARGGR</sequence>
<dbReference type="OrthoDB" id="47785at2759"/>
<feature type="compositionally biased region" description="Acidic residues" evidence="4">
    <location>
        <begin position="652"/>
        <end position="664"/>
    </location>
</feature>
<dbReference type="PROSITE" id="PS50035">
    <property type="entry name" value="PLD"/>
    <property type="match status" value="1"/>
</dbReference>
<dbReference type="InterPro" id="IPR010347">
    <property type="entry name" value="Tdp1"/>
</dbReference>
<feature type="active site" description="Proton donor/acceptor" evidence="1">
    <location>
        <position position="594"/>
    </location>
</feature>
<feature type="binding site" evidence="2">
    <location>
        <position position="350"/>
    </location>
    <ligand>
        <name>substrate</name>
    </ligand>
</feature>
<gene>
    <name evidence="6" type="ORF">FH972_024677</name>
</gene>
<evidence type="ECO:0000259" key="5">
    <source>
        <dbReference type="PROSITE" id="PS50035"/>
    </source>
</evidence>
<keyword evidence="7" id="KW-1185">Reference proteome</keyword>
<dbReference type="AlphaFoldDB" id="A0A5N6KYP2"/>
<dbReference type="GO" id="GO:0005634">
    <property type="term" value="C:nucleus"/>
    <property type="evidence" value="ECO:0007669"/>
    <property type="project" value="InterPro"/>
</dbReference>
<name>A0A5N6KYP2_9ROSI</name>
<dbReference type="InterPro" id="IPR001736">
    <property type="entry name" value="PLipase_D/transphosphatidylase"/>
</dbReference>
<feature type="site" description="Interaction with DNA" evidence="3">
    <location>
        <position position="616"/>
    </location>
</feature>
<feature type="compositionally biased region" description="Basic and acidic residues" evidence="4">
    <location>
        <begin position="665"/>
        <end position="678"/>
    </location>
</feature>
<feature type="active site" description="Nucleophile" evidence="1">
    <location>
        <position position="348"/>
    </location>
</feature>
<dbReference type="GO" id="GO:0003697">
    <property type="term" value="F:single-stranded DNA binding"/>
    <property type="evidence" value="ECO:0007669"/>
    <property type="project" value="TreeGrafter"/>
</dbReference>
<evidence type="ECO:0000256" key="4">
    <source>
        <dbReference type="SAM" id="MobiDB-lite"/>
    </source>
</evidence>
<dbReference type="GO" id="GO:0017005">
    <property type="term" value="F:3'-tyrosyl-DNA phosphodiesterase activity"/>
    <property type="evidence" value="ECO:0007669"/>
    <property type="project" value="TreeGrafter"/>
</dbReference>
<dbReference type="Gene3D" id="3.30.870.10">
    <property type="entry name" value="Endonuclease Chain A"/>
    <property type="match status" value="2"/>
</dbReference>
<reference evidence="6 7" key="1">
    <citation type="submission" date="2019-06" db="EMBL/GenBank/DDBJ databases">
        <title>A chromosomal-level reference genome of Carpinus fangiana (Coryloideae, Betulaceae).</title>
        <authorList>
            <person name="Yang X."/>
            <person name="Wang Z."/>
            <person name="Zhang L."/>
            <person name="Hao G."/>
            <person name="Liu J."/>
            <person name="Yang Y."/>
        </authorList>
    </citation>
    <scope>NUCLEOTIDE SEQUENCE [LARGE SCALE GENOMIC DNA]</scope>
    <source>
        <strain evidence="6">Cfa_2016G</strain>
        <tissue evidence="6">Leaf</tissue>
    </source>
</reference>
<evidence type="ECO:0000256" key="1">
    <source>
        <dbReference type="PIRSR" id="PIRSR610347-1"/>
    </source>
</evidence>
<dbReference type="SUPFAM" id="SSF56024">
    <property type="entry name" value="Phospholipase D/nuclease"/>
    <property type="match status" value="2"/>
</dbReference>
<proteinExistence type="predicted"/>
<evidence type="ECO:0000313" key="6">
    <source>
        <dbReference type="EMBL" id="KAB8360945.1"/>
    </source>
</evidence>
<comment type="caution">
    <text evidence="6">The sequence shown here is derived from an EMBL/GenBank/DDBJ whole genome shotgun (WGS) entry which is preliminary data.</text>
</comment>
<feature type="region of interest" description="Disordered" evidence="4">
    <location>
        <begin position="652"/>
        <end position="678"/>
    </location>
</feature>
<dbReference type="PANTHER" id="PTHR12415:SF4">
    <property type="entry name" value="TYROSYL-DNA PHOSPHODIESTERASE DOMAIN-CONTAINING PROTEIN"/>
    <property type="match status" value="1"/>
</dbReference>
<evidence type="ECO:0000256" key="2">
    <source>
        <dbReference type="PIRSR" id="PIRSR610347-2"/>
    </source>
</evidence>
<organism evidence="6 7">
    <name type="scientific">Carpinus fangiana</name>
    <dbReference type="NCBI Taxonomy" id="176857"/>
    <lineage>
        <taxon>Eukaryota</taxon>
        <taxon>Viridiplantae</taxon>
        <taxon>Streptophyta</taxon>
        <taxon>Embryophyta</taxon>
        <taxon>Tracheophyta</taxon>
        <taxon>Spermatophyta</taxon>
        <taxon>Magnoliopsida</taxon>
        <taxon>eudicotyledons</taxon>
        <taxon>Gunneridae</taxon>
        <taxon>Pentapetalae</taxon>
        <taxon>rosids</taxon>
        <taxon>fabids</taxon>
        <taxon>Fagales</taxon>
        <taxon>Betulaceae</taxon>
        <taxon>Carpinus</taxon>
    </lineage>
</organism>
<evidence type="ECO:0000313" key="7">
    <source>
        <dbReference type="Proteomes" id="UP000327013"/>
    </source>
</evidence>
<dbReference type="EMBL" id="VIBQ01000017">
    <property type="protein sequence ID" value="KAB8360945.1"/>
    <property type="molecule type" value="Genomic_DNA"/>
</dbReference>
<dbReference type="CDD" id="cd09122">
    <property type="entry name" value="PLDc_Tdp1_1"/>
    <property type="match status" value="1"/>
</dbReference>
<dbReference type="GO" id="GO:0006281">
    <property type="term" value="P:DNA repair"/>
    <property type="evidence" value="ECO:0007669"/>
    <property type="project" value="InterPro"/>
</dbReference>